<keyword evidence="1" id="KW-0145">Chemotaxis</keyword>
<proteinExistence type="inferred from homology"/>
<accession>A0A3E2N934</accession>
<evidence type="ECO:0000256" key="5">
    <source>
        <dbReference type="SAM" id="Phobius"/>
    </source>
</evidence>
<dbReference type="InterPro" id="IPR004089">
    <property type="entry name" value="MCPsignal_dom"/>
</dbReference>
<dbReference type="InterPro" id="IPR004090">
    <property type="entry name" value="Chemotax_Me-accpt_rcpt"/>
</dbReference>
<dbReference type="Proteomes" id="UP000260680">
    <property type="component" value="Unassembled WGS sequence"/>
</dbReference>
<comment type="caution">
    <text evidence="8">The sequence shown here is derived from an EMBL/GenBank/DDBJ whole genome shotgun (WGS) entry which is preliminary data.</text>
</comment>
<dbReference type="GO" id="GO:0006935">
    <property type="term" value="P:chemotaxis"/>
    <property type="evidence" value="ECO:0007669"/>
    <property type="project" value="UniProtKB-KW"/>
</dbReference>
<keyword evidence="3" id="KW-0807">Transducer</keyword>
<feature type="transmembrane region" description="Helical" evidence="5">
    <location>
        <begin position="33"/>
        <end position="56"/>
    </location>
</feature>
<dbReference type="Pfam" id="PF00672">
    <property type="entry name" value="HAMP"/>
    <property type="match status" value="1"/>
</dbReference>
<gene>
    <name evidence="8" type="ORF">DS742_17955</name>
</gene>
<comment type="similarity">
    <text evidence="2">Belongs to the methyl-accepting chemotaxis (MCP) protein family.</text>
</comment>
<dbReference type="Gene3D" id="1.10.287.950">
    <property type="entry name" value="Methyl-accepting chemotaxis protein"/>
    <property type="match status" value="1"/>
</dbReference>
<feature type="region of interest" description="Disordered" evidence="4">
    <location>
        <begin position="609"/>
        <end position="633"/>
    </location>
</feature>
<dbReference type="InterPro" id="IPR003660">
    <property type="entry name" value="HAMP_dom"/>
</dbReference>
<keyword evidence="5" id="KW-0472">Membrane</keyword>
<dbReference type="SMART" id="SM00304">
    <property type="entry name" value="HAMP"/>
    <property type="match status" value="1"/>
</dbReference>
<name>A0A3E2N934_9FIRM</name>
<evidence type="ECO:0000256" key="4">
    <source>
        <dbReference type="SAM" id="MobiDB-lite"/>
    </source>
</evidence>
<evidence type="ECO:0000313" key="9">
    <source>
        <dbReference type="Proteomes" id="UP000260680"/>
    </source>
</evidence>
<dbReference type="PROSITE" id="PS50885">
    <property type="entry name" value="HAMP"/>
    <property type="match status" value="1"/>
</dbReference>
<protein>
    <submittedName>
        <fullName evidence="8">Methyl-accepting chemotaxis protein</fullName>
    </submittedName>
</protein>
<dbReference type="EMBL" id="QOHO01000059">
    <property type="protein sequence ID" value="RFZ77525.1"/>
    <property type="molecule type" value="Genomic_DNA"/>
</dbReference>
<evidence type="ECO:0000256" key="1">
    <source>
        <dbReference type="ARBA" id="ARBA00022500"/>
    </source>
</evidence>
<evidence type="ECO:0000259" key="6">
    <source>
        <dbReference type="PROSITE" id="PS50111"/>
    </source>
</evidence>
<dbReference type="PANTHER" id="PTHR43531">
    <property type="entry name" value="PROTEIN ICFG"/>
    <property type="match status" value="1"/>
</dbReference>
<dbReference type="OrthoDB" id="9814363at2"/>
<dbReference type="PANTHER" id="PTHR43531:SF11">
    <property type="entry name" value="METHYL-ACCEPTING CHEMOTAXIS PROTEIN 3"/>
    <property type="match status" value="1"/>
</dbReference>
<dbReference type="Pfam" id="PF12729">
    <property type="entry name" value="4HB_MCP_1"/>
    <property type="match status" value="1"/>
</dbReference>
<evidence type="ECO:0000256" key="2">
    <source>
        <dbReference type="ARBA" id="ARBA00029447"/>
    </source>
</evidence>
<dbReference type="InterPro" id="IPR051310">
    <property type="entry name" value="MCP_chemotaxis"/>
</dbReference>
<keyword evidence="5" id="KW-1133">Transmembrane helix</keyword>
<dbReference type="Pfam" id="PF00015">
    <property type="entry name" value="MCPsignal"/>
    <property type="match status" value="1"/>
</dbReference>
<keyword evidence="5" id="KW-0812">Transmembrane</keyword>
<dbReference type="GO" id="GO:0007165">
    <property type="term" value="P:signal transduction"/>
    <property type="evidence" value="ECO:0007669"/>
    <property type="project" value="UniProtKB-KW"/>
</dbReference>
<evidence type="ECO:0000259" key="7">
    <source>
        <dbReference type="PROSITE" id="PS50885"/>
    </source>
</evidence>
<sequence>MYIIADKTLSECVFYKRAKWRIPMKNLKIGKRITVSFGMVFVLFLIVSCTSLYSLVGNNARFVEFYNNGHQVSLMTVEMRQNIQSAAKNVGYATMSLDLNTRAKYIDESEADFNKLKENVQFLKEHYKGDKSVVENIEKTLTEAEPFKEKVFTLAKENKTRQATEIFFESLEPCFDQLQTDLMQISDTAKKNADSDFTKSQAVMSFAQIIVILFQIIGAGVTLLLAVYMTKSIVAPVKEIEKAAAEMSKGSLHVELGYQSKDELGGLGNSMRSTILNIGSIIDDIIYLLGSMAAGDFTVVSKNQEQYILDYEPILLAIRNIRDNLSDALFRINESADLVASGSEQVSSGAQALSQGATEQASSIQELAATINDISNQINKNAESAKEARMRSEEAALNVTKSNQKMMEMNQAMTEINTKSSEIGKIIRTIEDIAFQTNILALNAAVEAARAGEAGKGFAVVADEVRNLASKSGEAAKNTTILIEESLQAVENGSRITAETAKAMQDVVEGSRRINMIIEEIAAASDKQAIAVNQVTQGIDQISSVVQTTSATAEQSAAASEELSGQAQIMKSLVQQFKVHNGKTQQSSAPLNTGRVEPDQEFVPVFKEEADPEPVAIDPVYFEDTSPYNNSKY</sequence>
<dbReference type="GO" id="GO:0004888">
    <property type="term" value="F:transmembrane signaling receptor activity"/>
    <property type="evidence" value="ECO:0007669"/>
    <property type="project" value="InterPro"/>
</dbReference>
<dbReference type="InterPro" id="IPR024478">
    <property type="entry name" value="HlyB_4HB_MCP"/>
</dbReference>
<reference evidence="8 9" key="1">
    <citation type="submission" date="2018-07" db="EMBL/GenBank/DDBJ databases">
        <title>New species, Clostridium PI-S10-A1B.</title>
        <authorList>
            <person name="Krishna G."/>
            <person name="Summeta K."/>
            <person name="Shikha S."/>
            <person name="Prabhu P.B."/>
            <person name="Suresh K."/>
        </authorList>
    </citation>
    <scope>NUCLEOTIDE SEQUENCE [LARGE SCALE GENOMIC DNA]</scope>
    <source>
        <strain evidence="8 9">PI-S10-A1B</strain>
    </source>
</reference>
<dbReference type="PROSITE" id="PS50111">
    <property type="entry name" value="CHEMOTAXIS_TRANSDUC_2"/>
    <property type="match status" value="1"/>
</dbReference>
<dbReference type="PRINTS" id="PR00260">
    <property type="entry name" value="CHEMTRNSDUCR"/>
</dbReference>
<dbReference type="SUPFAM" id="SSF58104">
    <property type="entry name" value="Methyl-accepting chemotaxis protein (MCP) signaling domain"/>
    <property type="match status" value="1"/>
</dbReference>
<feature type="domain" description="HAMP" evidence="7">
    <location>
        <begin position="231"/>
        <end position="283"/>
    </location>
</feature>
<dbReference type="CDD" id="cd11386">
    <property type="entry name" value="MCP_signal"/>
    <property type="match status" value="1"/>
</dbReference>
<dbReference type="AlphaFoldDB" id="A0A3E2N934"/>
<feature type="transmembrane region" description="Helical" evidence="5">
    <location>
        <begin position="206"/>
        <end position="228"/>
    </location>
</feature>
<dbReference type="SMART" id="SM00283">
    <property type="entry name" value="MA"/>
    <property type="match status" value="1"/>
</dbReference>
<evidence type="ECO:0000256" key="3">
    <source>
        <dbReference type="PROSITE-ProRule" id="PRU00284"/>
    </source>
</evidence>
<dbReference type="Gene3D" id="6.10.340.10">
    <property type="match status" value="1"/>
</dbReference>
<dbReference type="GO" id="GO:0005886">
    <property type="term" value="C:plasma membrane"/>
    <property type="evidence" value="ECO:0007669"/>
    <property type="project" value="TreeGrafter"/>
</dbReference>
<dbReference type="CDD" id="cd06225">
    <property type="entry name" value="HAMP"/>
    <property type="match status" value="1"/>
</dbReference>
<organism evidence="8 9">
    <name type="scientific">Lacrimispora amygdalina</name>
    <dbReference type="NCBI Taxonomy" id="253257"/>
    <lineage>
        <taxon>Bacteria</taxon>
        <taxon>Bacillati</taxon>
        <taxon>Bacillota</taxon>
        <taxon>Clostridia</taxon>
        <taxon>Lachnospirales</taxon>
        <taxon>Lachnospiraceae</taxon>
        <taxon>Lacrimispora</taxon>
    </lineage>
</organism>
<evidence type="ECO:0000313" key="8">
    <source>
        <dbReference type="EMBL" id="RFZ77525.1"/>
    </source>
</evidence>
<feature type="domain" description="Methyl-accepting transducer" evidence="6">
    <location>
        <begin position="335"/>
        <end position="564"/>
    </location>
</feature>